<dbReference type="Gene3D" id="2.130.10.10">
    <property type="entry name" value="YVTN repeat-like/Quinoprotein amine dehydrogenase"/>
    <property type="match status" value="1"/>
</dbReference>
<dbReference type="InterPro" id="IPR001680">
    <property type="entry name" value="WD40_rpt"/>
</dbReference>
<dbReference type="InterPro" id="IPR016346">
    <property type="entry name" value="G-protein_beta_1-5"/>
</dbReference>
<dbReference type="PANTHER" id="PTHR19850">
    <property type="entry name" value="GUANINE NUCLEOTIDE-BINDING PROTEIN BETA G PROTEIN BETA"/>
    <property type="match status" value="1"/>
</dbReference>
<feature type="region of interest" description="Disordered" evidence="6">
    <location>
        <begin position="474"/>
        <end position="499"/>
    </location>
</feature>
<dbReference type="PRINTS" id="PR00319">
    <property type="entry name" value="GPROTEINB"/>
</dbReference>
<feature type="repeat" description="WD" evidence="5">
    <location>
        <begin position="414"/>
        <end position="444"/>
    </location>
</feature>
<name>A0AA41MJA7_SCICA</name>
<feature type="repeat" description="WD" evidence="5">
    <location>
        <begin position="124"/>
        <end position="156"/>
    </location>
</feature>
<evidence type="ECO:0000256" key="6">
    <source>
        <dbReference type="SAM" id="MobiDB-lite"/>
    </source>
</evidence>
<dbReference type="CDD" id="cd00200">
    <property type="entry name" value="WD40"/>
    <property type="match status" value="1"/>
</dbReference>
<dbReference type="SUPFAM" id="SSF50978">
    <property type="entry name" value="WD40 repeat-like"/>
    <property type="match status" value="1"/>
</dbReference>
<accession>A0AA41MJA7</accession>
<dbReference type="SMART" id="SM00320">
    <property type="entry name" value="WD40"/>
    <property type="match status" value="6"/>
</dbReference>
<dbReference type="EMBL" id="JAATJV010193900">
    <property type="protein sequence ID" value="MBZ3872846.1"/>
    <property type="molecule type" value="Genomic_DNA"/>
</dbReference>
<dbReference type="InterPro" id="IPR015943">
    <property type="entry name" value="WD40/YVTN_repeat-like_dom_sf"/>
</dbReference>
<evidence type="ECO:0000256" key="2">
    <source>
        <dbReference type="ARBA" id="ARBA00022574"/>
    </source>
</evidence>
<evidence type="ECO:0000256" key="5">
    <source>
        <dbReference type="PROSITE-ProRule" id="PRU00221"/>
    </source>
</evidence>
<dbReference type="AlphaFoldDB" id="A0AA41MJA7"/>
<keyword evidence="8" id="KW-1185">Reference proteome</keyword>
<dbReference type="Proteomes" id="UP001166674">
    <property type="component" value="Unassembled WGS sequence"/>
</dbReference>
<evidence type="ECO:0000256" key="4">
    <source>
        <dbReference type="ARBA" id="ARBA00023224"/>
    </source>
</evidence>
<dbReference type="PRINTS" id="PR00320">
    <property type="entry name" value="GPROTEINBRPT"/>
</dbReference>
<dbReference type="InterPro" id="IPR020472">
    <property type="entry name" value="WD40_PAC1"/>
</dbReference>
<organism evidence="7 8">
    <name type="scientific">Sciurus carolinensis</name>
    <name type="common">Eastern gray squirrel</name>
    <dbReference type="NCBI Taxonomy" id="30640"/>
    <lineage>
        <taxon>Eukaryota</taxon>
        <taxon>Metazoa</taxon>
        <taxon>Chordata</taxon>
        <taxon>Craniata</taxon>
        <taxon>Vertebrata</taxon>
        <taxon>Euteleostomi</taxon>
        <taxon>Mammalia</taxon>
        <taxon>Eutheria</taxon>
        <taxon>Euarchontoglires</taxon>
        <taxon>Glires</taxon>
        <taxon>Rodentia</taxon>
        <taxon>Sciuromorpha</taxon>
        <taxon>Sciuridae</taxon>
        <taxon>Sciurinae</taxon>
        <taxon>Sciurini</taxon>
        <taxon>Sciurus</taxon>
    </lineage>
</organism>
<sequence>MRKSRPCLGTRRPVEAHEFTGGEGESTHPKVMISSEKLKGVGATLSDADHMQSQGCSVEWMPIHGIKPTRVCPLQRAKKWAQEVVIMDQERSWPCEWAGGSRVHQVAERVEALGQFVMKTRRTLKGHGNKVLCMDWCKDKRRIVSSSQDGKVIVWDSFTTNKFYCRFENLPSKSWGEEVTVCDTAKEKGVQVCMNKKVHISCSSTLTLMLVSLHASGLDNKCSVYPLTFDKNENMAAKKKSVAMHTNYLSACSFTNSDMQILTASGDGTCALWDVESGQLLQSFHGHGADVLCLDLAPSETGNTFVSGGCDKKAMVWDMRSGQCVQAFETHESDINSVRYYPSGDAFASGSDDATCRLYDLRADREVAIYSKESIIFGASSVDFSLSGRLLFAGYNDYTINVWDVLKGSRVSILFGHENRVSTLRVSPDGTAFCSGSWDHTLRVSGCVSTIQCVRGGGRDQPSWQQRGQSRLRWAGQPGSSRFSPVGSHGGRELPGEVQGASATQVFKHRLDNCVSAWS</sequence>
<evidence type="ECO:0000256" key="3">
    <source>
        <dbReference type="ARBA" id="ARBA00022737"/>
    </source>
</evidence>
<reference evidence="7" key="1">
    <citation type="submission" date="2020-03" db="EMBL/GenBank/DDBJ databases">
        <title>Studies in the Genomics of Life Span.</title>
        <authorList>
            <person name="Glass D."/>
        </authorList>
    </citation>
    <scope>NUCLEOTIDE SEQUENCE</scope>
    <source>
        <strain evidence="7">SUZIE</strain>
        <tissue evidence="7">Muscle</tissue>
    </source>
</reference>
<gene>
    <name evidence="7" type="ORF">SUZIE_119980</name>
</gene>
<dbReference type="InterPro" id="IPR001632">
    <property type="entry name" value="WD40_G-protein_beta-like"/>
</dbReference>
<feature type="repeat" description="WD" evidence="5">
    <location>
        <begin position="284"/>
        <end position="327"/>
    </location>
</feature>
<evidence type="ECO:0000313" key="7">
    <source>
        <dbReference type="EMBL" id="MBZ3872846.1"/>
    </source>
</evidence>
<dbReference type="InterPro" id="IPR019775">
    <property type="entry name" value="WD40_repeat_CS"/>
</dbReference>
<protein>
    <submittedName>
        <fullName evidence="7">Guanine nucleotide-binding protein subunit beta-5</fullName>
    </submittedName>
</protein>
<feature type="repeat" description="WD" evidence="5">
    <location>
        <begin position="381"/>
        <end position="413"/>
    </location>
</feature>
<dbReference type="InterPro" id="IPR036322">
    <property type="entry name" value="WD40_repeat_dom_sf"/>
</dbReference>
<keyword evidence="3" id="KW-0677">Repeat</keyword>
<dbReference type="Pfam" id="PF25391">
    <property type="entry name" value="WD40_Gbeta"/>
    <property type="match status" value="1"/>
</dbReference>
<dbReference type="GO" id="GO:0007165">
    <property type="term" value="P:signal transduction"/>
    <property type="evidence" value="ECO:0007669"/>
    <property type="project" value="UniProtKB-KW"/>
</dbReference>
<dbReference type="PROSITE" id="PS50294">
    <property type="entry name" value="WD_REPEATS_REGION"/>
    <property type="match status" value="4"/>
</dbReference>
<comment type="caution">
    <text evidence="7">The sequence shown here is derived from an EMBL/GenBank/DDBJ whole genome shotgun (WGS) entry which is preliminary data.</text>
</comment>
<dbReference type="Pfam" id="PF00400">
    <property type="entry name" value="WD40"/>
    <property type="match status" value="1"/>
</dbReference>
<comment type="similarity">
    <text evidence="1">Belongs to the WD repeat G protein beta family.</text>
</comment>
<dbReference type="PROSITE" id="PS00678">
    <property type="entry name" value="WD_REPEATS_1"/>
    <property type="match status" value="1"/>
</dbReference>
<evidence type="ECO:0000256" key="1">
    <source>
        <dbReference type="ARBA" id="ARBA00009768"/>
    </source>
</evidence>
<keyword evidence="2 5" id="KW-0853">WD repeat</keyword>
<evidence type="ECO:0000313" key="8">
    <source>
        <dbReference type="Proteomes" id="UP001166674"/>
    </source>
</evidence>
<keyword evidence="4" id="KW-0807">Transducer</keyword>
<feature type="repeat" description="WD" evidence="5">
    <location>
        <begin position="242"/>
        <end position="283"/>
    </location>
</feature>
<feature type="repeat" description="WD" evidence="5">
    <location>
        <begin position="328"/>
        <end position="369"/>
    </location>
</feature>
<proteinExistence type="inferred from homology"/>
<dbReference type="PROSITE" id="PS50082">
    <property type="entry name" value="WD_REPEATS_2"/>
    <property type="match status" value="6"/>
</dbReference>